<feature type="signal peptide" evidence="1">
    <location>
        <begin position="1"/>
        <end position="25"/>
    </location>
</feature>
<dbReference type="Proteomes" id="UP001164116">
    <property type="component" value="Chromosome"/>
</dbReference>
<sequence>MAGTTMKGVLCAVALCYGPAAQVQAECSLQLSSPQVVFEPGPRSALRPGSAGGDLSFGVRRVWLNAQCRQSQPMSLRFEAPAANAQAYRFGVGRLQVRVRAARVDGRLIEDWRGADAAARDNVLRPGDRLRPWHNGQALAGRHLQLELEVEPLVPRQAANVRDITRFATVGRFELE</sequence>
<dbReference type="RefSeq" id="WP_266245053.1">
    <property type="nucleotide sequence ID" value="NZ_CP112866.1"/>
</dbReference>
<evidence type="ECO:0000256" key="1">
    <source>
        <dbReference type="SAM" id="SignalP"/>
    </source>
</evidence>
<evidence type="ECO:0000313" key="3">
    <source>
        <dbReference type="Proteomes" id="UP001164116"/>
    </source>
</evidence>
<evidence type="ECO:0000313" key="2">
    <source>
        <dbReference type="EMBL" id="UZW18671.1"/>
    </source>
</evidence>
<accession>A0ABY6QIB2</accession>
<proteinExistence type="predicted"/>
<feature type="chain" id="PRO_5045268387" description="Fimbrial protein" evidence="1">
    <location>
        <begin position="26"/>
        <end position="176"/>
    </location>
</feature>
<name>A0ABY6QIB2_9PSED</name>
<gene>
    <name evidence="2" type="ORF">OSC50_25410</name>
</gene>
<reference evidence="2" key="1">
    <citation type="submission" date="2022-11" db="EMBL/GenBank/DDBJ databases">
        <title>Taxonomic description of a new Pseudomonas species.</title>
        <authorList>
            <person name="Tambong J.T."/>
        </authorList>
    </citation>
    <scope>NUCLEOTIDE SEQUENCE</scope>
    <source>
        <strain evidence="2">S1Bt42</strain>
    </source>
</reference>
<organism evidence="2 3">
    <name type="scientific">Pseudomonas quebecensis</name>
    <dbReference type="NCBI Taxonomy" id="2995174"/>
    <lineage>
        <taxon>Bacteria</taxon>
        <taxon>Pseudomonadati</taxon>
        <taxon>Pseudomonadota</taxon>
        <taxon>Gammaproteobacteria</taxon>
        <taxon>Pseudomonadales</taxon>
        <taxon>Pseudomonadaceae</taxon>
        <taxon>Pseudomonas</taxon>
    </lineage>
</organism>
<protein>
    <recommendedName>
        <fullName evidence="4">Fimbrial protein</fullName>
    </recommendedName>
</protein>
<keyword evidence="3" id="KW-1185">Reference proteome</keyword>
<dbReference type="EMBL" id="CP112866">
    <property type="protein sequence ID" value="UZW18671.1"/>
    <property type="molecule type" value="Genomic_DNA"/>
</dbReference>
<keyword evidence="1" id="KW-0732">Signal</keyword>
<evidence type="ECO:0008006" key="4">
    <source>
        <dbReference type="Google" id="ProtNLM"/>
    </source>
</evidence>